<dbReference type="AlphaFoldDB" id="A0A5R9QIR8"/>
<feature type="transmembrane region" description="Helical" evidence="3">
    <location>
        <begin position="422"/>
        <end position="443"/>
    </location>
</feature>
<dbReference type="PANTHER" id="PTHR11328">
    <property type="entry name" value="MAJOR FACILITATOR SUPERFAMILY DOMAIN-CONTAINING PROTEIN"/>
    <property type="match status" value="1"/>
</dbReference>
<dbReference type="InterPro" id="IPR036259">
    <property type="entry name" value="MFS_trans_sf"/>
</dbReference>
<gene>
    <name evidence="4" type="ORF">DN820_02980</name>
</gene>
<feature type="transmembrane region" description="Helical" evidence="3">
    <location>
        <begin position="186"/>
        <end position="210"/>
    </location>
</feature>
<evidence type="ECO:0000256" key="1">
    <source>
        <dbReference type="ARBA" id="ARBA00009617"/>
    </source>
</evidence>
<feature type="compositionally biased region" description="Basic and acidic residues" evidence="2">
    <location>
        <begin position="8"/>
        <end position="21"/>
    </location>
</feature>
<evidence type="ECO:0000256" key="2">
    <source>
        <dbReference type="SAM" id="MobiDB-lite"/>
    </source>
</evidence>
<dbReference type="SUPFAM" id="SSF103473">
    <property type="entry name" value="MFS general substrate transporter"/>
    <property type="match status" value="1"/>
</dbReference>
<accession>A0A5R9QIR8</accession>
<proteinExistence type="inferred from homology"/>
<sequence>MRPFMSVMDRHGCAERPESEPFGRPSRGAGICCYRGSLQAFVIAVAQPRRRGAQACRARRRRITTTDGPAAAVRRSAGGTMTQSDELKRSTIVLYGSIGMPLAIIGYPLAVYLPPFYAQELGANMALMALVLVLARITDVITDPLIGTLSDRWQTRFGRRKPWLVMGVPLMLVGTVQIFMPPAGVGVWHLLLWTMVMYLGWTMVTLPYSAWGAELSTAYHQRSRVTASREAYVLIGLFLAALAPAIVQAFGRRFEAGDTDGALMQAMVWLLGRDGQFGIGYGPILASMAWLLILLLPLTVLLVVTRVREAPPRTVKRTDWRQGLRVLKKNGPFKIMMLVLLIVITGEAFRNALSVFFMQHVIQIQAQIGLMYLIYFGVGILGIPFWLSLGRRIGKHRAFCVAVLVSSVSIIGMFFLEAGQLVPFAVMFALKGFCFAAFQFLPLSMLADIIDLDTARSREHRAGLFFAMSGIAHKLAMALGLGLSLGLLALVGFDATAQNDATHLLALRVLYILGPVALYMLAFFIAWNYPLTAARQARIRHRLNRREQRLGVVAGGAS</sequence>
<feature type="transmembrane region" description="Helical" evidence="3">
    <location>
        <begin position="509"/>
        <end position="531"/>
    </location>
</feature>
<keyword evidence="5" id="KW-1185">Reference proteome</keyword>
<evidence type="ECO:0000313" key="4">
    <source>
        <dbReference type="EMBL" id="TLX64823.1"/>
    </source>
</evidence>
<feature type="region of interest" description="Disordered" evidence="2">
    <location>
        <begin position="1"/>
        <end position="24"/>
    </location>
</feature>
<keyword evidence="3" id="KW-0472">Membrane</keyword>
<dbReference type="PANTHER" id="PTHR11328:SF24">
    <property type="entry name" value="MAJOR FACILITATOR SUPERFAMILY (MFS) PROFILE DOMAIN-CONTAINING PROTEIN"/>
    <property type="match status" value="1"/>
</dbReference>
<comment type="caution">
    <text evidence="4">The sequence shown here is derived from an EMBL/GenBank/DDBJ whole genome shotgun (WGS) entry which is preliminary data.</text>
</comment>
<keyword evidence="3" id="KW-0812">Transmembrane</keyword>
<dbReference type="InterPro" id="IPR039672">
    <property type="entry name" value="MFS_2"/>
</dbReference>
<dbReference type="Proteomes" id="UP000306753">
    <property type="component" value="Unassembled WGS sequence"/>
</dbReference>
<feature type="transmembrane region" description="Helical" evidence="3">
    <location>
        <begin position="364"/>
        <end position="386"/>
    </location>
</feature>
<reference evidence="4 5" key="1">
    <citation type="journal article" date="2017" name="Eur. J. Clin. Microbiol. Infect. Dis.">
        <title>Uncommonly isolated clinical Pseudomonas: identification and phylogenetic assignation.</title>
        <authorList>
            <person name="Mulet M."/>
            <person name="Gomila M."/>
            <person name="Ramirez A."/>
            <person name="Cardew S."/>
            <person name="Moore E.R."/>
            <person name="Lalucat J."/>
            <person name="Garcia-Valdes E."/>
        </authorList>
    </citation>
    <scope>NUCLEOTIDE SEQUENCE [LARGE SCALE GENOMIC DNA]</scope>
    <source>
        <strain evidence="4 5">SD129</strain>
    </source>
</reference>
<feature type="transmembrane region" description="Helical" evidence="3">
    <location>
        <begin position="335"/>
        <end position="358"/>
    </location>
</feature>
<dbReference type="GO" id="GO:0005886">
    <property type="term" value="C:plasma membrane"/>
    <property type="evidence" value="ECO:0007669"/>
    <property type="project" value="TreeGrafter"/>
</dbReference>
<feature type="transmembrane region" description="Helical" evidence="3">
    <location>
        <begin position="125"/>
        <end position="142"/>
    </location>
</feature>
<keyword evidence="3" id="KW-1133">Transmembrane helix</keyword>
<comment type="similarity">
    <text evidence="1">Belongs to the sodium:galactoside symporter (TC 2.A.2) family.</text>
</comment>
<feature type="transmembrane region" description="Helical" evidence="3">
    <location>
        <begin position="163"/>
        <end position="180"/>
    </location>
</feature>
<dbReference type="Pfam" id="PF13347">
    <property type="entry name" value="MFS_2"/>
    <property type="match status" value="1"/>
</dbReference>
<feature type="transmembrane region" description="Helical" evidence="3">
    <location>
        <begin position="464"/>
        <end position="489"/>
    </location>
</feature>
<feature type="transmembrane region" description="Helical" evidence="3">
    <location>
        <begin position="92"/>
        <end position="113"/>
    </location>
</feature>
<evidence type="ECO:0000256" key="3">
    <source>
        <dbReference type="SAM" id="Phobius"/>
    </source>
</evidence>
<dbReference type="GO" id="GO:0015293">
    <property type="term" value="F:symporter activity"/>
    <property type="evidence" value="ECO:0007669"/>
    <property type="project" value="InterPro"/>
</dbReference>
<organism evidence="4 5">
    <name type="scientific">Stutzerimonas nosocomialis</name>
    <dbReference type="NCBI Taxonomy" id="1056496"/>
    <lineage>
        <taxon>Bacteria</taxon>
        <taxon>Pseudomonadati</taxon>
        <taxon>Pseudomonadota</taxon>
        <taxon>Gammaproteobacteria</taxon>
        <taxon>Pseudomonadales</taxon>
        <taxon>Pseudomonadaceae</taxon>
        <taxon>Stutzerimonas</taxon>
    </lineage>
</organism>
<dbReference type="EMBL" id="QLAG01000003">
    <property type="protein sequence ID" value="TLX64823.1"/>
    <property type="molecule type" value="Genomic_DNA"/>
</dbReference>
<name>A0A5R9QIR8_9GAMM</name>
<feature type="transmembrane region" description="Helical" evidence="3">
    <location>
        <begin position="279"/>
        <end position="304"/>
    </location>
</feature>
<protein>
    <submittedName>
        <fullName evidence="4">MFS transporter</fullName>
    </submittedName>
</protein>
<feature type="transmembrane region" description="Helical" evidence="3">
    <location>
        <begin position="231"/>
        <end position="251"/>
    </location>
</feature>
<feature type="transmembrane region" description="Helical" evidence="3">
    <location>
        <begin position="398"/>
        <end position="416"/>
    </location>
</feature>
<dbReference type="Gene3D" id="1.20.1250.20">
    <property type="entry name" value="MFS general substrate transporter like domains"/>
    <property type="match status" value="2"/>
</dbReference>
<dbReference type="GO" id="GO:0008643">
    <property type="term" value="P:carbohydrate transport"/>
    <property type="evidence" value="ECO:0007669"/>
    <property type="project" value="InterPro"/>
</dbReference>
<evidence type="ECO:0000313" key="5">
    <source>
        <dbReference type="Proteomes" id="UP000306753"/>
    </source>
</evidence>